<proteinExistence type="inferred from homology"/>
<dbReference type="PANTHER" id="PTHR24256">
    <property type="entry name" value="TRYPTASE-RELATED"/>
    <property type="match status" value="1"/>
</dbReference>
<evidence type="ECO:0000256" key="1">
    <source>
        <dbReference type="ARBA" id="ARBA00023157"/>
    </source>
</evidence>
<evidence type="ECO:0000313" key="4">
    <source>
        <dbReference type="EMBL" id="KAF6213585.1"/>
    </source>
</evidence>
<accession>A0A8S9Y130</accession>
<dbReference type="InterPro" id="IPR009003">
    <property type="entry name" value="Peptidase_S1_PA"/>
</dbReference>
<reference evidence="4" key="1">
    <citation type="journal article" date="2021" name="Mol. Ecol. Resour.">
        <title>Apolygus lucorum genome provides insights into omnivorousness and mesophyll feeding.</title>
        <authorList>
            <person name="Liu Y."/>
            <person name="Liu H."/>
            <person name="Wang H."/>
            <person name="Huang T."/>
            <person name="Liu B."/>
            <person name="Yang B."/>
            <person name="Yin L."/>
            <person name="Li B."/>
            <person name="Zhang Y."/>
            <person name="Zhang S."/>
            <person name="Jiang F."/>
            <person name="Zhang X."/>
            <person name="Ren Y."/>
            <person name="Wang B."/>
            <person name="Wang S."/>
            <person name="Lu Y."/>
            <person name="Wu K."/>
            <person name="Fan W."/>
            <person name="Wang G."/>
        </authorList>
    </citation>
    <scope>NUCLEOTIDE SEQUENCE</scope>
    <source>
        <strain evidence="4">12Hb</strain>
    </source>
</reference>
<dbReference type="Proteomes" id="UP000466442">
    <property type="component" value="Unassembled WGS sequence"/>
</dbReference>
<evidence type="ECO:0000256" key="3">
    <source>
        <dbReference type="SAM" id="SignalP"/>
    </source>
</evidence>
<gene>
    <name evidence="4" type="ORF">GE061_011306</name>
</gene>
<comment type="similarity">
    <text evidence="2">Belongs to the peptidase S1 family. CLIP subfamily.</text>
</comment>
<dbReference type="EMBL" id="WIXP02000003">
    <property type="protein sequence ID" value="KAF6213585.1"/>
    <property type="molecule type" value="Genomic_DNA"/>
</dbReference>
<evidence type="ECO:0000256" key="2">
    <source>
        <dbReference type="ARBA" id="ARBA00024195"/>
    </source>
</evidence>
<feature type="chain" id="PRO_5035857950" description="Peptidase S1 domain-containing protein" evidence="3">
    <location>
        <begin position="23"/>
        <end position="925"/>
    </location>
</feature>
<keyword evidence="3" id="KW-0732">Signal</keyword>
<sequence>ISFRRMEILAFFLLMNIDWSLAQSTPQPVYHVPVSPVNYRKPEVVNHPKVPTLYRMWSNVDAAAIYQTHLFAGKNEFPYVLWMRAPGQLGCEDDTLIVHGLPIIRRLNAYLLNPNTLVTACKPLAFIYCKNRNRTTWPQWPSKGINFPNPNNLEPIPLWPGSDILDTTYALCPEDDIVIDTCDWTSFDVYYATVKLGEDNKYTNILGEYVRVFGDMFNGDRRVAGITLHPKCQPHLHLEYDVALVDLVAPIFQQEIWITYTPFPVTQHNSIDDRDLDNIQEICYIAGWNEHYQGFSDSDDSQITYEAKVKFRTYQSEMGHCQSFMKIICFDHNLPFLRGCLQYMLLGWDRKGPTARKNTGLECWETRNKVGAVCNYHSGAPLVCSGEVYGHVIRAADDFRCNNQIPCPFVVQRLFPTEIGDFINDKMNKLEFADNDRLPLWGTQKPQMFSEQLMSRSKPFEHRMKILVLLVWNLGWSQGQLTPQPPFVFPPVADDFNKPEPVYHPRVPVSLPGNWHWSDVPEQAKFQAHLFAGKAEFPYVVWVNAIQHISCEDENTFYQKILRRFAGVLLTANTVMTACKPLLHYQCRNTNTSTWPAWPDGKYIIDQVPGVQDFPLFPTGGRSPVDHIITCPEEMVELFICQFSEFTVHYATVYLYEDNRYVDMFGHSVYDFDNRFQGYRQVAYTFVHPKCQPHKTLEYDVGFIDLSAPIPADGTWIGMVNIAMQGNPPQISFDELNDVVKDICYIAAFNEMYAGMPNNDARQVSNGFKVRFRTYKSEMGHCLSYARIICYDNNFPFMVGCWKFLKLEWPTKNGVQQMRTGLECWETRHKVGAVCNIHVGAPLVCNNQVYGHVIRGADDQRCNIMVPLPFIVQRYHQLDVQVFIGIVQQRILDEDPVPMDFNLKLRSRSSRLTENVLLLLLYFFL</sequence>
<name>A0A8S9Y130_APOLU</name>
<feature type="signal peptide" evidence="3">
    <location>
        <begin position="1"/>
        <end position="22"/>
    </location>
</feature>
<protein>
    <recommendedName>
        <fullName evidence="6">Peptidase S1 domain-containing protein</fullName>
    </recommendedName>
</protein>
<evidence type="ECO:0008006" key="6">
    <source>
        <dbReference type="Google" id="ProtNLM"/>
    </source>
</evidence>
<dbReference type="InterPro" id="IPR043504">
    <property type="entry name" value="Peptidase_S1_PA_chymotrypsin"/>
</dbReference>
<dbReference type="InterPro" id="IPR051487">
    <property type="entry name" value="Ser/Thr_Proteases_Immune/Dev"/>
</dbReference>
<keyword evidence="1" id="KW-1015">Disulfide bond</keyword>
<keyword evidence="5" id="KW-1185">Reference proteome</keyword>
<dbReference type="SUPFAM" id="SSF50494">
    <property type="entry name" value="Trypsin-like serine proteases"/>
    <property type="match status" value="1"/>
</dbReference>
<dbReference type="AlphaFoldDB" id="A0A8S9Y130"/>
<dbReference type="Gene3D" id="2.40.10.10">
    <property type="entry name" value="Trypsin-like serine proteases"/>
    <property type="match status" value="2"/>
</dbReference>
<feature type="non-terminal residue" evidence="4">
    <location>
        <position position="1"/>
    </location>
</feature>
<organism evidence="4 5">
    <name type="scientific">Apolygus lucorum</name>
    <name type="common">Small green plant bug</name>
    <name type="synonym">Lygocoris lucorum</name>
    <dbReference type="NCBI Taxonomy" id="248454"/>
    <lineage>
        <taxon>Eukaryota</taxon>
        <taxon>Metazoa</taxon>
        <taxon>Ecdysozoa</taxon>
        <taxon>Arthropoda</taxon>
        <taxon>Hexapoda</taxon>
        <taxon>Insecta</taxon>
        <taxon>Pterygota</taxon>
        <taxon>Neoptera</taxon>
        <taxon>Paraneoptera</taxon>
        <taxon>Hemiptera</taxon>
        <taxon>Heteroptera</taxon>
        <taxon>Panheteroptera</taxon>
        <taxon>Cimicomorpha</taxon>
        <taxon>Miridae</taxon>
        <taxon>Mirini</taxon>
        <taxon>Apolygus</taxon>
    </lineage>
</organism>
<evidence type="ECO:0000313" key="5">
    <source>
        <dbReference type="Proteomes" id="UP000466442"/>
    </source>
</evidence>
<comment type="caution">
    <text evidence="4">The sequence shown here is derived from an EMBL/GenBank/DDBJ whole genome shotgun (WGS) entry which is preliminary data.</text>
</comment>